<evidence type="ECO:0000313" key="2">
    <source>
        <dbReference type="Proteomes" id="UP000499080"/>
    </source>
</evidence>
<name>A0A4Y2S5J5_ARAVE</name>
<comment type="caution">
    <text evidence="1">The sequence shown here is derived from an EMBL/GenBank/DDBJ whole genome shotgun (WGS) entry which is preliminary data.</text>
</comment>
<proteinExistence type="predicted"/>
<sequence length="126" mass="15050">MLHASFRPRRNPQCLLFGLAHKSMFPSLFVYQQVECSQWTFLFIYMKYTLPSEHHQGLNLRVSENLLTDAARLFRPVKVLNVVFGLAHKELEYLESVVYQDECSRKWTFTLHICRVYSSFREHHQL</sequence>
<evidence type="ECO:0000313" key="1">
    <source>
        <dbReference type="EMBL" id="GBN83163.1"/>
    </source>
</evidence>
<gene>
    <name evidence="1" type="ORF">AVEN_5848_1</name>
</gene>
<protein>
    <submittedName>
        <fullName evidence="1">Uncharacterized protein</fullName>
    </submittedName>
</protein>
<dbReference type="AlphaFoldDB" id="A0A4Y2S5J5"/>
<accession>A0A4Y2S5J5</accession>
<reference evidence="1 2" key="1">
    <citation type="journal article" date="2019" name="Sci. Rep.">
        <title>Orb-weaving spider Araneus ventricosus genome elucidates the spidroin gene catalogue.</title>
        <authorList>
            <person name="Kono N."/>
            <person name="Nakamura H."/>
            <person name="Ohtoshi R."/>
            <person name="Moran D.A.P."/>
            <person name="Shinohara A."/>
            <person name="Yoshida Y."/>
            <person name="Fujiwara M."/>
            <person name="Mori M."/>
            <person name="Tomita M."/>
            <person name="Arakawa K."/>
        </authorList>
    </citation>
    <scope>NUCLEOTIDE SEQUENCE [LARGE SCALE GENOMIC DNA]</scope>
</reference>
<dbReference type="EMBL" id="BGPR01019862">
    <property type="protein sequence ID" value="GBN83163.1"/>
    <property type="molecule type" value="Genomic_DNA"/>
</dbReference>
<keyword evidence="2" id="KW-1185">Reference proteome</keyword>
<organism evidence="1 2">
    <name type="scientific">Araneus ventricosus</name>
    <name type="common">Orbweaver spider</name>
    <name type="synonym">Epeira ventricosa</name>
    <dbReference type="NCBI Taxonomy" id="182803"/>
    <lineage>
        <taxon>Eukaryota</taxon>
        <taxon>Metazoa</taxon>
        <taxon>Ecdysozoa</taxon>
        <taxon>Arthropoda</taxon>
        <taxon>Chelicerata</taxon>
        <taxon>Arachnida</taxon>
        <taxon>Araneae</taxon>
        <taxon>Araneomorphae</taxon>
        <taxon>Entelegynae</taxon>
        <taxon>Araneoidea</taxon>
        <taxon>Araneidae</taxon>
        <taxon>Araneus</taxon>
    </lineage>
</organism>
<dbReference type="Proteomes" id="UP000499080">
    <property type="component" value="Unassembled WGS sequence"/>
</dbReference>